<protein>
    <recommendedName>
        <fullName evidence="3">4-alpha-glucanotransferase</fullName>
        <ecNumber evidence="3">2.4.1.25</ecNumber>
    </recommendedName>
    <alternativeName>
        <fullName evidence="7">Amylomaltase</fullName>
    </alternativeName>
    <alternativeName>
        <fullName evidence="8">Disproportionating enzyme</fullName>
    </alternativeName>
</protein>
<gene>
    <name evidence="10" type="ORF">Vbra_11752</name>
</gene>
<sequence length="561" mass="62567">MPQETPLPRAAGVVLHPTALPSRYGVGDMGPPAYEFVDFLVKSGLKYWQVLPLGPTDAVMGHSPYMTLSTFAGNPLLISPTKLAEAGYLNHSDLTPLPPAGPGKDATHIDFDAAVPHKMKLFRKSFEHFKGQGGLSSRRFVDFSKAQGSWLDTFALFMALRDVYPGQTWNEWPRELRLRTTSALKEAAATHSDSVNFHKYLQFMFFEQWGALKRYANSKGVSIFGDVSIYVNGDSSDVWGSPEEFDLHPETREPLGMSGVPPDYFSATGQLWGHPVYNWAEAERNGFKWWVDRFRTTMELVDLIRIDHFRGFEAFWRVDAQHAKKHQNAIEGEWVKAPGWALFETIATQLGWKEPGRACEPFELPVCAEDLGLITPEVEALRDHFGFPGMKVLQFAWGGDSSNIHLPHNVADNSVVYPGTHDNDTALGWWQRASDKDKQHVAEYTGLGSPASVSEPSWLLIRMAFASRGRLALAPLQDFLSLDNTARFNLPGSFIAENWSWQMPSTHCLTSALAQRIRRLTELYGREQPVAAQPPPPAKSEQQASAAGVAETRKVGGRRDA</sequence>
<dbReference type="InterPro" id="IPR003385">
    <property type="entry name" value="Glyco_hydro_77"/>
</dbReference>
<keyword evidence="11" id="KW-1185">Reference proteome</keyword>
<name>A0A0G4EH70_VITBC</name>
<dbReference type="VEuPathDB" id="CryptoDB:Vbra_11752"/>
<evidence type="ECO:0000256" key="9">
    <source>
        <dbReference type="SAM" id="MobiDB-lite"/>
    </source>
</evidence>
<comment type="catalytic activity">
    <reaction evidence="1">
        <text>Transfers a segment of a (1-&gt;4)-alpha-D-glucan to a new position in an acceptor, which may be glucose or a (1-&gt;4)-alpha-D-glucan.</text>
        <dbReference type="EC" id="2.4.1.25"/>
    </reaction>
</comment>
<reference evidence="10 11" key="1">
    <citation type="submission" date="2014-11" db="EMBL/GenBank/DDBJ databases">
        <authorList>
            <person name="Zhu J."/>
            <person name="Qi W."/>
            <person name="Song R."/>
        </authorList>
    </citation>
    <scope>NUCLEOTIDE SEQUENCE [LARGE SCALE GENOMIC DNA]</scope>
</reference>
<evidence type="ECO:0000256" key="2">
    <source>
        <dbReference type="ARBA" id="ARBA00005684"/>
    </source>
</evidence>
<evidence type="ECO:0000256" key="7">
    <source>
        <dbReference type="ARBA" id="ARBA00031423"/>
    </source>
</evidence>
<dbReference type="EMBL" id="CDMY01000227">
    <property type="protein sequence ID" value="CEL95313.1"/>
    <property type="molecule type" value="Genomic_DNA"/>
</dbReference>
<dbReference type="SUPFAM" id="SSF51445">
    <property type="entry name" value="(Trans)glycosidases"/>
    <property type="match status" value="1"/>
</dbReference>
<dbReference type="InterPro" id="IPR017853">
    <property type="entry name" value="GH"/>
</dbReference>
<dbReference type="EC" id="2.4.1.25" evidence="3"/>
<comment type="similarity">
    <text evidence="2">Belongs to the disproportionating enzyme family.</text>
</comment>
<feature type="compositionally biased region" description="Basic and acidic residues" evidence="9">
    <location>
        <begin position="551"/>
        <end position="561"/>
    </location>
</feature>
<dbReference type="GO" id="GO:0005975">
    <property type="term" value="P:carbohydrate metabolic process"/>
    <property type="evidence" value="ECO:0007669"/>
    <property type="project" value="InterPro"/>
</dbReference>
<dbReference type="AlphaFoldDB" id="A0A0G4EH70"/>
<evidence type="ECO:0000256" key="6">
    <source>
        <dbReference type="ARBA" id="ARBA00023277"/>
    </source>
</evidence>
<evidence type="ECO:0000256" key="4">
    <source>
        <dbReference type="ARBA" id="ARBA00022676"/>
    </source>
</evidence>
<dbReference type="InParanoid" id="A0A0G4EH70"/>
<dbReference type="NCBIfam" id="TIGR00217">
    <property type="entry name" value="malQ"/>
    <property type="match status" value="1"/>
</dbReference>
<evidence type="ECO:0000256" key="8">
    <source>
        <dbReference type="ARBA" id="ARBA00031501"/>
    </source>
</evidence>
<proteinExistence type="inferred from homology"/>
<dbReference type="Pfam" id="PF02446">
    <property type="entry name" value="Glyco_hydro_77"/>
    <property type="match status" value="1"/>
</dbReference>
<dbReference type="Proteomes" id="UP000041254">
    <property type="component" value="Unassembled WGS sequence"/>
</dbReference>
<feature type="region of interest" description="Disordered" evidence="9">
    <location>
        <begin position="525"/>
        <end position="561"/>
    </location>
</feature>
<evidence type="ECO:0000256" key="3">
    <source>
        <dbReference type="ARBA" id="ARBA00012560"/>
    </source>
</evidence>
<keyword evidence="4" id="KW-0328">Glycosyltransferase</keyword>
<evidence type="ECO:0000256" key="5">
    <source>
        <dbReference type="ARBA" id="ARBA00022679"/>
    </source>
</evidence>
<accession>A0A0G4EH70</accession>
<dbReference type="GO" id="GO:0004134">
    <property type="term" value="F:4-alpha-glucanotransferase activity"/>
    <property type="evidence" value="ECO:0007669"/>
    <property type="project" value="UniProtKB-EC"/>
</dbReference>
<dbReference type="PANTHER" id="PTHR32438:SF5">
    <property type="entry name" value="4-ALPHA-GLUCANOTRANSFERASE DPE1, CHLOROPLASTIC_AMYLOPLASTIC"/>
    <property type="match status" value="1"/>
</dbReference>
<keyword evidence="5" id="KW-0808">Transferase</keyword>
<evidence type="ECO:0000313" key="11">
    <source>
        <dbReference type="Proteomes" id="UP000041254"/>
    </source>
</evidence>
<evidence type="ECO:0000313" key="10">
    <source>
        <dbReference type="EMBL" id="CEL95313.1"/>
    </source>
</evidence>
<dbReference type="OrthoDB" id="6123450at2759"/>
<evidence type="ECO:0000256" key="1">
    <source>
        <dbReference type="ARBA" id="ARBA00000439"/>
    </source>
</evidence>
<dbReference type="Gene3D" id="3.20.20.80">
    <property type="entry name" value="Glycosidases"/>
    <property type="match status" value="1"/>
</dbReference>
<keyword evidence="6" id="KW-0119">Carbohydrate metabolism</keyword>
<dbReference type="PANTHER" id="PTHR32438">
    <property type="entry name" value="4-ALPHA-GLUCANOTRANSFERASE DPE1, CHLOROPLASTIC/AMYLOPLASTIC"/>
    <property type="match status" value="1"/>
</dbReference>
<dbReference type="OMA" id="SWWIRRI"/>
<dbReference type="STRING" id="1169540.A0A0G4EH70"/>
<organism evidence="10 11">
    <name type="scientific">Vitrella brassicaformis (strain CCMP3155)</name>
    <dbReference type="NCBI Taxonomy" id="1169540"/>
    <lineage>
        <taxon>Eukaryota</taxon>
        <taxon>Sar</taxon>
        <taxon>Alveolata</taxon>
        <taxon>Colpodellida</taxon>
        <taxon>Vitrellaceae</taxon>
        <taxon>Vitrella</taxon>
    </lineage>
</organism>
<dbReference type="NCBIfam" id="NF011080">
    <property type="entry name" value="PRK14508.1-3"/>
    <property type="match status" value="1"/>
</dbReference>